<comment type="caution">
    <text evidence="2">The sequence shown here is derived from an EMBL/GenBank/DDBJ whole genome shotgun (WGS) entry which is preliminary data.</text>
</comment>
<organism evidence="2 3">
    <name type="scientific">Nibribacter koreensis</name>
    <dbReference type="NCBI Taxonomy" id="1084519"/>
    <lineage>
        <taxon>Bacteria</taxon>
        <taxon>Pseudomonadati</taxon>
        <taxon>Bacteroidota</taxon>
        <taxon>Cytophagia</taxon>
        <taxon>Cytophagales</taxon>
        <taxon>Hymenobacteraceae</taxon>
        <taxon>Nibribacter</taxon>
    </lineage>
</organism>
<reference evidence="3" key="1">
    <citation type="journal article" date="2019" name="Int. J. Syst. Evol. Microbiol.">
        <title>The Global Catalogue of Microorganisms (GCM) 10K type strain sequencing project: providing services to taxonomists for standard genome sequencing and annotation.</title>
        <authorList>
            <consortium name="The Broad Institute Genomics Platform"/>
            <consortium name="The Broad Institute Genome Sequencing Center for Infectious Disease"/>
            <person name="Wu L."/>
            <person name="Ma J."/>
        </authorList>
    </citation>
    <scope>NUCLEOTIDE SEQUENCE [LARGE SCALE GENOMIC DNA]</scope>
    <source>
        <strain evidence="3">JCM 17917</strain>
    </source>
</reference>
<evidence type="ECO:0000313" key="3">
    <source>
        <dbReference type="Proteomes" id="UP001501844"/>
    </source>
</evidence>
<feature type="region of interest" description="Disordered" evidence="1">
    <location>
        <begin position="92"/>
        <end position="114"/>
    </location>
</feature>
<proteinExistence type="predicted"/>
<evidence type="ECO:0000256" key="1">
    <source>
        <dbReference type="SAM" id="MobiDB-lite"/>
    </source>
</evidence>
<dbReference type="EMBL" id="BAABGX010000005">
    <property type="protein sequence ID" value="GAA4316464.1"/>
    <property type="molecule type" value="Genomic_DNA"/>
</dbReference>
<name>A0ABP8G353_9BACT</name>
<keyword evidence="3" id="KW-1185">Reference proteome</keyword>
<feature type="compositionally biased region" description="Basic and acidic residues" evidence="1">
    <location>
        <begin position="92"/>
        <end position="104"/>
    </location>
</feature>
<protein>
    <submittedName>
        <fullName evidence="2">Uncharacterized protein</fullName>
    </submittedName>
</protein>
<gene>
    <name evidence="2" type="ORF">GCM10023183_37600</name>
</gene>
<sequence length="114" mass="13082">MGTKPSFRDKIIVNKDGFDNEASATPQAPNLQVNISHDVINTSQQAFEESLKPFATRLPQKLILRLQQHQYWERESIMDTVINALEAYLEESKGSKKSLPEKVLQKKLSRKKRS</sequence>
<dbReference type="RefSeq" id="WP_345169762.1">
    <property type="nucleotide sequence ID" value="NZ_BAABGX010000005.1"/>
</dbReference>
<evidence type="ECO:0000313" key="2">
    <source>
        <dbReference type="EMBL" id="GAA4316464.1"/>
    </source>
</evidence>
<accession>A0ABP8G353</accession>
<dbReference type="Proteomes" id="UP001501844">
    <property type="component" value="Unassembled WGS sequence"/>
</dbReference>
<feature type="compositionally biased region" description="Basic residues" evidence="1">
    <location>
        <begin position="105"/>
        <end position="114"/>
    </location>
</feature>